<dbReference type="Gene3D" id="3.30.1600.10">
    <property type="entry name" value="SIR2/SIRT2 'Small Domain"/>
    <property type="match status" value="1"/>
</dbReference>
<feature type="binding site" evidence="4">
    <location>
        <position position="42"/>
    </location>
    <ligand>
        <name>NAD(+)</name>
        <dbReference type="ChEBI" id="CHEBI:57540"/>
    </ligand>
</feature>
<protein>
    <recommendedName>
        <fullName evidence="4">NAD-dependent protein deacetylase</fullName>
        <ecNumber evidence="4">2.3.1.286</ecNumber>
    </recommendedName>
    <alternativeName>
        <fullName evidence="4">Regulatory protein SIR2 homolog</fullName>
    </alternativeName>
</protein>
<keyword evidence="3 4" id="KW-0520">NAD</keyword>
<reference evidence="7 8" key="1">
    <citation type="submission" date="2017-12" db="EMBL/GenBank/DDBJ databases">
        <title>The whole genome sequence of the Acidipropionibacterium virtanenii sp. nov. type strain JS278.</title>
        <authorList>
            <person name="Laine P."/>
            <person name="Deptula P."/>
            <person name="Varmanen P."/>
            <person name="Auvinen P."/>
        </authorList>
    </citation>
    <scope>NUCLEOTIDE SEQUENCE [LARGE SCALE GENOMIC DNA]</scope>
    <source>
        <strain evidence="7 8">JS278</strain>
    </source>
</reference>
<sequence>MAGRVWEDLAMDDLASVLAGARRAVFFGGAGVSTESGIPDFRSAGGLYTTAHDLPHPAEYMLSHECFVEEPETFMDFYRHYLVHPDARPNRAHRGLAAMEEQGRLAAVVTQNIDGLHQDAGSSRVIELHGSVHRNYCLGCGRHYGLEAIMRGTGITRCQACGQMIRPDVVLYDEILDRAVIDDALATIQAADVLVVGGTSLNVYPAAGMIRFFNGTCLVLINLEATPFDDEADIVIHEPIGESLGRALGVE</sequence>
<dbReference type="InterPro" id="IPR026590">
    <property type="entry name" value="Ssirtuin_cat_dom"/>
</dbReference>
<feature type="binding site" evidence="4 5">
    <location>
        <position position="140"/>
    </location>
    <ligand>
        <name>Zn(2+)</name>
        <dbReference type="ChEBI" id="CHEBI:29105"/>
    </ligand>
</feature>
<feature type="binding site" evidence="4">
    <location>
        <position position="129"/>
    </location>
    <ligand>
        <name>NAD(+)</name>
        <dbReference type="ChEBI" id="CHEBI:57540"/>
    </ligand>
</feature>
<comment type="caution">
    <text evidence="4">Lacks conserved residue(s) required for the propagation of feature annotation.</text>
</comment>
<dbReference type="InterPro" id="IPR029035">
    <property type="entry name" value="DHS-like_NAD/FAD-binding_dom"/>
</dbReference>
<proteinExistence type="inferred from homology"/>
<dbReference type="Pfam" id="PF02146">
    <property type="entry name" value="SIR2"/>
    <property type="match status" value="1"/>
</dbReference>
<dbReference type="GO" id="GO:0017136">
    <property type="term" value="F:histone deacetylase activity, NAD-dependent"/>
    <property type="evidence" value="ECO:0007669"/>
    <property type="project" value="TreeGrafter"/>
</dbReference>
<dbReference type="KEGG" id="acij:JS278_00550"/>
<feature type="binding site" evidence="4">
    <location>
        <position position="114"/>
    </location>
    <ligand>
        <name>NAD(+)</name>
        <dbReference type="ChEBI" id="CHEBI:57540"/>
    </ligand>
</feature>
<feature type="binding site" evidence="4 5">
    <location>
        <position position="137"/>
    </location>
    <ligand>
        <name>Zn(2+)</name>
        <dbReference type="ChEBI" id="CHEBI:29105"/>
    </ligand>
</feature>
<feature type="binding site" evidence="4">
    <location>
        <position position="30"/>
    </location>
    <ligand>
        <name>NAD(+)</name>
        <dbReference type="ChEBI" id="CHEBI:57540"/>
    </ligand>
</feature>
<evidence type="ECO:0000256" key="2">
    <source>
        <dbReference type="ARBA" id="ARBA00022679"/>
    </source>
</evidence>
<keyword evidence="4 5" id="KW-0479">Metal-binding</keyword>
<feature type="binding site" evidence="4 5">
    <location>
        <position position="161"/>
    </location>
    <ligand>
        <name>Zn(2+)</name>
        <dbReference type="ChEBI" id="CHEBI:29105"/>
    </ligand>
</feature>
<feature type="binding site" evidence="4">
    <location>
        <position position="113"/>
    </location>
    <ligand>
        <name>NAD(+)</name>
        <dbReference type="ChEBI" id="CHEBI:57540"/>
    </ligand>
</feature>
<keyword evidence="1 4" id="KW-0963">Cytoplasm</keyword>
<feature type="binding site" evidence="4">
    <location>
        <position position="34"/>
    </location>
    <ligand>
        <name>NAD(+)</name>
        <dbReference type="ChEBI" id="CHEBI:57540"/>
    </ligand>
</feature>
<dbReference type="GO" id="GO:0016787">
    <property type="term" value="F:hydrolase activity"/>
    <property type="evidence" value="ECO:0007669"/>
    <property type="project" value="UniProtKB-KW"/>
</dbReference>
<dbReference type="GO" id="GO:0070403">
    <property type="term" value="F:NAD+ binding"/>
    <property type="evidence" value="ECO:0007669"/>
    <property type="project" value="UniProtKB-UniRule"/>
</dbReference>
<name>A0A344UR45_9ACTN</name>
<evidence type="ECO:0000313" key="7">
    <source>
        <dbReference type="EMBL" id="AXE37743.1"/>
    </source>
</evidence>
<evidence type="ECO:0000256" key="3">
    <source>
        <dbReference type="ARBA" id="ARBA00023027"/>
    </source>
</evidence>
<evidence type="ECO:0000256" key="4">
    <source>
        <dbReference type="HAMAP-Rule" id="MF_01968"/>
    </source>
</evidence>
<feature type="binding site" evidence="4">
    <location>
        <position position="114"/>
    </location>
    <ligand>
        <name>nicotinamide</name>
        <dbReference type="ChEBI" id="CHEBI:17154"/>
    </ligand>
</feature>
<organism evidence="7 8">
    <name type="scientific">Acidipropionibacterium virtanenii</name>
    <dbReference type="NCBI Taxonomy" id="2057246"/>
    <lineage>
        <taxon>Bacteria</taxon>
        <taxon>Bacillati</taxon>
        <taxon>Actinomycetota</taxon>
        <taxon>Actinomycetes</taxon>
        <taxon>Propionibacteriales</taxon>
        <taxon>Propionibacteriaceae</taxon>
        <taxon>Acidipropionibacterium</taxon>
    </lineage>
</organism>
<keyword evidence="2 4" id="KW-0808">Transferase</keyword>
<dbReference type="AlphaFoldDB" id="A0A344UR45"/>
<dbReference type="SUPFAM" id="SSF52467">
    <property type="entry name" value="DHS-like NAD/FAD-binding domain"/>
    <property type="match status" value="1"/>
</dbReference>
<feature type="binding site" evidence="4">
    <location>
        <position position="113"/>
    </location>
    <ligand>
        <name>nicotinamide</name>
        <dbReference type="ChEBI" id="CHEBI:17154"/>
    </ligand>
</feature>
<dbReference type="GO" id="GO:0008270">
    <property type="term" value="F:zinc ion binding"/>
    <property type="evidence" value="ECO:0007669"/>
    <property type="project" value="UniProtKB-UniRule"/>
</dbReference>
<dbReference type="NCBIfam" id="NF001752">
    <property type="entry name" value="PRK00481.1-1"/>
    <property type="match status" value="1"/>
</dbReference>
<feature type="binding site" evidence="4">
    <location>
        <position position="240"/>
    </location>
    <ligand>
        <name>NAD(+)</name>
        <dbReference type="ChEBI" id="CHEBI:57540"/>
    </ligand>
</feature>
<dbReference type="InterPro" id="IPR026591">
    <property type="entry name" value="Sirtuin_cat_small_dom_sf"/>
</dbReference>
<evidence type="ECO:0000256" key="1">
    <source>
        <dbReference type="ARBA" id="ARBA00022490"/>
    </source>
</evidence>
<evidence type="ECO:0000259" key="6">
    <source>
        <dbReference type="PROSITE" id="PS50305"/>
    </source>
</evidence>
<feature type="binding site" evidence="4">
    <location>
        <position position="111"/>
    </location>
    <ligand>
        <name>NAD(+)</name>
        <dbReference type="ChEBI" id="CHEBI:57540"/>
    </ligand>
</feature>
<keyword evidence="8" id="KW-1185">Reference proteome</keyword>
<feature type="binding site" evidence="4">
    <location>
        <position position="200"/>
    </location>
    <ligand>
        <name>NAD(+)</name>
        <dbReference type="ChEBI" id="CHEBI:57540"/>
    </ligand>
</feature>
<accession>A0A344UR45</accession>
<dbReference type="EC" id="2.3.1.286" evidence="4"/>
<evidence type="ECO:0000313" key="8">
    <source>
        <dbReference type="Proteomes" id="UP000251995"/>
    </source>
</evidence>
<dbReference type="InterPro" id="IPR050134">
    <property type="entry name" value="NAD-dep_sirtuin_deacylases"/>
</dbReference>
<dbReference type="PANTHER" id="PTHR11085:SF4">
    <property type="entry name" value="NAD-DEPENDENT PROTEIN DEACYLASE"/>
    <property type="match status" value="1"/>
</dbReference>
<feature type="binding site" evidence="4">
    <location>
        <position position="223"/>
    </location>
    <ligand>
        <name>NAD(+)</name>
        <dbReference type="ChEBI" id="CHEBI:57540"/>
    </ligand>
</feature>
<evidence type="ECO:0000256" key="5">
    <source>
        <dbReference type="PROSITE-ProRule" id="PRU00236"/>
    </source>
</evidence>
<dbReference type="EMBL" id="CP025198">
    <property type="protein sequence ID" value="AXE37743.1"/>
    <property type="molecule type" value="Genomic_DNA"/>
</dbReference>
<feature type="binding site" evidence="4">
    <location>
        <position position="41"/>
    </location>
    <ligand>
        <name>NAD(+)</name>
        <dbReference type="ChEBI" id="CHEBI:57540"/>
    </ligand>
</feature>
<feature type="binding site" evidence="4 5">
    <location>
        <position position="158"/>
    </location>
    <ligand>
        <name>Zn(2+)</name>
        <dbReference type="ChEBI" id="CHEBI:29105"/>
    </ligand>
</feature>
<gene>
    <name evidence="7" type="primary">cobB_1</name>
    <name evidence="4" type="synonym">cobB</name>
    <name evidence="7" type="ORF">JS278_00550</name>
</gene>
<dbReference type="Proteomes" id="UP000251995">
    <property type="component" value="Chromosome"/>
</dbReference>
<feature type="binding site" evidence="4">
    <location>
        <position position="199"/>
    </location>
    <ligand>
        <name>NAD(+)</name>
        <dbReference type="ChEBI" id="CHEBI:57540"/>
    </ligand>
</feature>
<keyword evidence="7" id="KW-0378">Hydrolase</keyword>
<feature type="binding site" evidence="4">
    <location>
        <position position="222"/>
    </location>
    <ligand>
        <name>NAD(+)</name>
        <dbReference type="ChEBI" id="CHEBI:57540"/>
    </ligand>
</feature>
<comment type="subcellular location">
    <subcellularLocation>
        <location evidence="4">Cytoplasm</location>
    </subcellularLocation>
</comment>
<dbReference type="Gene3D" id="3.40.50.1220">
    <property type="entry name" value="TPP-binding domain"/>
    <property type="match status" value="1"/>
</dbReference>
<feature type="binding site" evidence="4">
    <location>
        <position position="41"/>
    </location>
    <ligand>
        <name>nicotinamide</name>
        <dbReference type="ChEBI" id="CHEBI:17154"/>
    </ligand>
</feature>
<comment type="catalytic activity">
    <reaction evidence="4">
        <text>N(6)-acetyl-L-lysyl-[protein] + NAD(+) + H2O = 2''-O-acetyl-ADP-D-ribose + nicotinamide + L-lysyl-[protein]</text>
        <dbReference type="Rhea" id="RHEA:43636"/>
        <dbReference type="Rhea" id="RHEA-COMP:9752"/>
        <dbReference type="Rhea" id="RHEA-COMP:10731"/>
        <dbReference type="ChEBI" id="CHEBI:15377"/>
        <dbReference type="ChEBI" id="CHEBI:17154"/>
        <dbReference type="ChEBI" id="CHEBI:29969"/>
        <dbReference type="ChEBI" id="CHEBI:57540"/>
        <dbReference type="ChEBI" id="CHEBI:61930"/>
        <dbReference type="ChEBI" id="CHEBI:83767"/>
        <dbReference type="EC" id="2.3.1.286"/>
    </reaction>
</comment>
<comment type="similarity">
    <text evidence="4">Belongs to the sirtuin family. Class U subfamily.</text>
</comment>
<dbReference type="GO" id="GO:0005737">
    <property type="term" value="C:cytoplasm"/>
    <property type="evidence" value="ECO:0007669"/>
    <property type="project" value="UniProtKB-SubCell"/>
</dbReference>
<dbReference type="InterPro" id="IPR028628">
    <property type="entry name" value="Sirtuin_class_U"/>
</dbReference>
<feature type="domain" description="Deacetylase sirtuin-type" evidence="6">
    <location>
        <begin position="4"/>
        <end position="251"/>
    </location>
</feature>
<dbReference type="PANTHER" id="PTHR11085">
    <property type="entry name" value="NAD-DEPENDENT PROTEIN DEACYLASE SIRTUIN-5, MITOCHONDRIAL-RELATED"/>
    <property type="match status" value="1"/>
</dbReference>
<comment type="cofactor">
    <cofactor evidence="4">
        <name>Zn(2+)</name>
        <dbReference type="ChEBI" id="CHEBI:29105"/>
    </cofactor>
    <text evidence="4">Binds 1 zinc ion per subunit.</text>
</comment>
<feature type="active site" description="Proton acceptor" evidence="4 5">
    <location>
        <position position="129"/>
    </location>
</feature>
<comment type="function">
    <text evidence="4">NAD-dependent protein deacetylase which modulates the activities of several enzymes which are inactive in their acetylated form.</text>
</comment>
<keyword evidence="4 5" id="KW-0862">Zinc</keyword>
<dbReference type="HAMAP" id="MF_01968">
    <property type="entry name" value="Sirtuin_ClassU"/>
    <property type="match status" value="1"/>
</dbReference>
<dbReference type="InterPro" id="IPR003000">
    <property type="entry name" value="Sirtuin"/>
</dbReference>
<dbReference type="PROSITE" id="PS50305">
    <property type="entry name" value="SIRTUIN"/>
    <property type="match status" value="1"/>
</dbReference>